<proteinExistence type="inferred from homology"/>
<evidence type="ECO:0000313" key="2">
    <source>
        <dbReference type="EMBL" id="KAK6176136.1"/>
    </source>
</evidence>
<reference evidence="2 3" key="1">
    <citation type="submission" date="2024-01" db="EMBL/GenBank/DDBJ databases">
        <title>The genome of the rayed Mediterranean limpet Patella caerulea (Linnaeus, 1758).</title>
        <authorList>
            <person name="Anh-Thu Weber A."/>
            <person name="Halstead-Nussloch G."/>
        </authorList>
    </citation>
    <scope>NUCLEOTIDE SEQUENCE [LARGE SCALE GENOMIC DNA]</scope>
    <source>
        <strain evidence="2">AATW-2023a</strain>
        <tissue evidence="2">Whole specimen</tissue>
    </source>
</reference>
<dbReference type="Pfam" id="PF06218">
    <property type="entry name" value="NPR2"/>
    <property type="match status" value="1"/>
</dbReference>
<comment type="caution">
    <text evidence="2">The sequence shown here is derived from an EMBL/GenBank/DDBJ whole genome shotgun (WGS) entry which is preliminary data.</text>
</comment>
<dbReference type="GO" id="GO:0005774">
    <property type="term" value="C:vacuolar membrane"/>
    <property type="evidence" value="ECO:0007669"/>
    <property type="project" value="TreeGrafter"/>
</dbReference>
<dbReference type="GO" id="GO:0005096">
    <property type="term" value="F:GTPase activator activity"/>
    <property type="evidence" value="ECO:0007669"/>
    <property type="project" value="TreeGrafter"/>
</dbReference>
<organism evidence="2 3">
    <name type="scientific">Patella caerulea</name>
    <name type="common">Rayed Mediterranean limpet</name>
    <dbReference type="NCBI Taxonomy" id="87958"/>
    <lineage>
        <taxon>Eukaryota</taxon>
        <taxon>Metazoa</taxon>
        <taxon>Spiralia</taxon>
        <taxon>Lophotrochozoa</taxon>
        <taxon>Mollusca</taxon>
        <taxon>Gastropoda</taxon>
        <taxon>Patellogastropoda</taxon>
        <taxon>Patelloidea</taxon>
        <taxon>Patellidae</taxon>
        <taxon>Patella</taxon>
    </lineage>
</organism>
<accession>A0AAN8JIA2</accession>
<sequence>MIKSIFYSEFHPVAGPKIVYQVPEDYISKEEFDAISIYIITKQELKNRIITVNISKHTIVGCPVCIQNTKYKRNALQFNLCLVFQKDFITWTYESVVKKIASYLTQLELENEFLFSEEKKKEIPTFLKNLKDHLNSYGYCNLAMGDSCIIHLKAAQCTSEPPLIEDHAVPVLVQNKDITEYTWDLTTQQILHYVDGFSHVAKIAAEADIEVNRVKACLQNLIHYQVIQGISIFQYSNVYTVTPELQQLANDPDLQAECIFFIARKEHRPPNFRDIFQMYCNLTAGTTVKDLCSRYNPHSLQIDERKLIQYGLMKGYIRRLHKYPIKLPTSVIEPVSKDIPYHLCDGCHSFDEICCKISISNEALDEKIESDPSIVICWK</sequence>
<dbReference type="GO" id="GO:0010508">
    <property type="term" value="P:positive regulation of autophagy"/>
    <property type="evidence" value="ECO:0007669"/>
    <property type="project" value="TreeGrafter"/>
</dbReference>
<gene>
    <name evidence="2" type="ORF">SNE40_014476</name>
</gene>
<protein>
    <recommendedName>
        <fullName evidence="4">Nitrogen permease regulator 2-like protein</fullName>
    </recommendedName>
</protein>
<dbReference type="GO" id="GO:1904262">
    <property type="term" value="P:negative regulation of TORC1 signaling"/>
    <property type="evidence" value="ECO:0007669"/>
    <property type="project" value="TreeGrafter"/>
</dbReference>
<evidence type="ECO:0000313" key="3">
    <source>
        <dbReference type="Proteomes" id="UP001347796"/>
    </source>
</evidence>
<evidence type="ECO:0008006" key="4">
    <source>
        <dbReference type="Google" id="ProtNLM"/>
    </source>
</evidence>
<dbReference type="EMBL" id="JAZGQO010000010">
    <property type="protein sequence ID" value="KAK6176136.1"/>
    <property type="molecule type" value="Genomic_DNA"/>
</dbReference>
<dbReference type="InterPro" id="IPR009348">
    <property type="entry name" value="NPR2-like"/>
</dbReference>
<dbReference type="AlphaFoldDB" id="A0AAN8JIA2"/>
<evidence type="ECO:0000256" key="1">
    <source>
        <dbReference type="ARBA" id="ARBA00008433"/>
    </source>
</evidence>
<comment type="similarity">
    <text evidence="1">Belongs to the NPR2 family.</text>
</comment>
<dbReference type="GO" id="GO:0034198">
    <property type="term" value="P:cellular response to amino acid starvation"/>
    <property type="evidence" value="ECO:0007669"/>
    <property type="project" value="TreeGrafter"/>
</dbReference>
<dbReference type="GO" id="GO:1990130">
    <property type="term" value="C:GATOR1 complex"/>
    <property type="evidence" value="ECO:0007669"/>
    <property type="project" value="TreeGrafter"/>
</dbReference>
<name>A0AAN8JIA2_PATCE</name>
<keyword evidence="3" id="KW-1185">Reference proteome</keyword>
<dbReference type="PANTHER" id="PTHR12991">
    <property type="entry name" value="NITROGEN PERMEASE REGULATOR 2/TUMOR SUPPRESSOR CANDIDATE 4"/>
    <property type="match status" value="1"/>
</dbReference>
<dbReference type="PANTHER" id="PTHR12991:SF10">
    <property type="entry name" value="GATOR COMPLEX PROTEIN NPRL2"/>
    <property type="match status" value="1"/>
</dbReference>
<dbReference type="Proteomes" id="UP001347796">
    <property type="component" value="Unassembled WGS sequence"/>
</dbReference>